<dbReference type="EC" id="6.3.4.19" evidence="7"/>
<dbReference type="PANTHER" id="PTHR43033:SF1">
    <property type="entry name" value="TRNA(ILE)-LYSIDINE SYNTHASE-RELATED"/>
    <property type="match status" value="1"/>
</dbReference>
<evidence type="ECO:0000313" key="11">
    <source>
        <dbReference type="Proteomes" id="UP000580474"/>
    </source>
</evidence>
<dbReference type="GO" id="GO:0032267">
    <property type="term" value="F:tRNA(Ile)-lysidine synthase activity"/>
    <property type="evidence" value="ECO:0007669"/>
    <property type="project" value="UniProtKB-EC"/>
</dbReference>
<dbReference type="SUPFAM" id="SSF52402">
    <property type="entry name" value="Adenine nucleotide alpha hydrolases-like"/>
    <property type="match status" value="1"/>
</dbReference>
<dbReference type="InterPro" id="IPR012094">
    <property type="entry name" value="tRNA_Ile_lys_synt"/>
</dbReference>
<dbReference type="Gene3D" id="3.40.50.620">
    <property type="entry name" value="HUPs"/>
    <property type="match status" value="1"/>
</dbReference>
<sequence length="341" mass="35667">MTSASDRRAPVEAGPAMLEVRSAVRGFLAATAEVRDAPLVVACSGGADSLALAAATAHCARKQELRVRARVVDHGLQDGSAEVAARAADQLARLGFADVAVLAARVTGPGGPEAAARRARYAELDRARPAGAAVLLGHTLDDQAETVLLGLGRGSGARSIAGMRPWDRPWARPLLGVSRDTTVRACAEAGLRPWQDPHNGESRFTRVRLRTEVLPLLEDVLQGGVASALARTARQLREDADALDEVAATVRAQVERGAELDAAALAAHPPAVRRRVLRGWLLERGVAELSDAHLRAADALAGAWRGQGPRALPGGFVLRRAHGRLQVERGGRGTAGPVSGG</sequence>
<reference evidence="10 11" key="1">
    <citation type="submission" date="2020-08" db="EMBL/GenBank/DDBJ databases">
        <title>Sequencing the genomes of 1000 actinobacteria strains.</title>
        <authorList>
            <person name="Klenk H.-P."/>
        </authorList>
    </citation>
    <scope>NUCLEOTIDE SEQUENCE [LARGE SCALE GENOMIC DNA]</scope>
    <source>
        <strain evidence="10 11">DSM 45582</strain>
    </source>
</reference>
<comment type="caution">
    <text evidence="10">The sequence shown here is derived from an EMBL/GenBank/DDBJ whole genome shotgun (WGS) entry which is preliminary data.</text>
</comment>
<dbReference type="Pfam" id="PF01171">
    <property type="entry name" value="ATP_bind_3"/>
    <property type="match status" value="1"/>
</dbReference>
<dbReference type="HAMAP" id="MF_01161">
    <property type="entry name" value="tRNA_Ile_lys_synt"/>
    <property type="match status" value="1"/>
</dbReference>
<dbReference type="InterPro" id="IPR012795">
    <property type="entry name" value="tRNA_Ile_lys_synt_N"/>
</dbReference>
<keyword evidence="3 7" id="KW-0819">tRNA processing</keyword>
<dbReference type="InterPro" id="IPR014729">
    <property type="entry name" value="Rossmann-like_a/b/a_fold"/>
</dbReference>
<feature type="domain" description="tRNA(Ile)-lysidine/2-thiocytidine synthase N-terminal" evidence="8">
    <location>
        <begin position="39"/>
        <end position="211"/>
    </location>
</feature>
<keyword evidence="2 7" id="KW-0436">Ligase</keyword>
<dbReference type="Proteomes" id="UP000580474">
    <property type="component" value="Unassembled WGS sequence"/>
</dbReference>
<evidence type="ECO:0000259" key="9">
    <source>
        <dbReference type="Pfam" id="PF09179"/>
    </source>
</evidence>
<dbReference type="GO" id="GO:0005737">
    <property type="term" value="C:cytoplasm"/>
    <property type="evidence" value="ECO:0007669"/>
    <property type="project" value="UniProtKB-SubCell"/>
</dbReference>
<dbReference type="GO" id="GO:0006400">
    <property type="term" value="P:tRNA modification"/>
    <property type="evidence" value="ECO:0007669"/>
    <property type="project" value="UniProtKB-UniRule"/>
</dbReference>
<comment type="function">
    <text evidence="7">Ligates lysine onto the cytidine present at position 34 of the AUA codon-specific tRNA(Ile) that contains the anticodon CAU, in an ATP-dependent manner. Cytidine is converted to lysidine, thus changing the amino acid specificity of the tRNA from methionine to isoleucine.</text>
</comment>
<comment type="subcellular location">
    <subcellularLocation>
        <location evidence="7">Cytoplasm</location>
    </subcellularLocation>
</comment>
<organism evidence="10 11">
    <name type="scientific">Saccharopolyspora gloriosae</name>
    <dbReference type="NCBI Taxonomy" id="455344"/>
    <lineage>
        <taxon>Bacteria</taxon>
        <taxon>Bacillati</taxon>
        <taxon>Actinomycetota</taxon>
        <taxon>Actinomycetes</taxon>
        <taxon>Pseudonocardiales</taxon>
        <taxon>Pseudonocardiaceae</taxon>
        <taxon>Saccharopolyspora</taxon>
    </lineage>
</organism>
<keyword evidence="4 7" id="KW-0547">Nucleotide-binding</keyword>
<keyword evidence="11" id="KW-1185">Reference proteome</keyword>
<comment type="catalytic activity">
    <reaction evidence="6 7">
        <text>cytidine(34) in tRNA(Ile2) + L-lysine + ATP = lysidine(34) in tRNA(Ile2) + AMP + diphosphate + H(+)</text>
        <dbReference type="Rhea" id="RHEA:43744"/>
        <dbReference type="Rhea" id="RHEA-COMP:10625"/>
        <dbReference type="Rhea" id="RHEA-COMP:10670"/>
        <dbReference type="ChEBI" id="CHEBI:15378"/>
        <dbReference type="ChEBI" id="CHEBI:30616"/>
        <dbReference type="ChEBI" id="CHEBI:32551"/>
        <dbReference type="ChEBI" id="CHEBI:33019"/>
        <dbReference type="ChEBI" id="CHEBI:82748"/>
        <dbReference type="ChEBI" id="CHEBI:83665"/>
        <dbReference type="ChEBI" id="CHEBI:456215"/>
        <dbReference type="EC" id="6.3.4.19"/>
    </reaction>
</comment>
<dbReference type="PANTHER" id="PTHR43033">
    <property type="entry name" value="TRNA(ILE)-LYSIDINE SYNTHASE-RELATED"/>
    <property type="match status" value="1"/>
</dbReference>
<dbReference type="GO" id="GO:0005524">
    <property type="term" value="F:ATP binding"/>
    <property type="evidence" value="ECO:0007669"/>
    <property type="project" value="UniProtKB-UniRule"/>
</dbReference>
<dbReference type="Gene3D" id="1.20.59.20">
    <property type="match status" value="1"/>
</dbReference>
<dbReference type="SUPFAM" id="SSF82829">
    <property type="entry name" value="MesJ substrate recognition domain-like"/>
    <property type="match status" value="1"/>
</dbReference>
<evidence type="ECO:0000256" key="5">
    <source>
        <dbReference type="ARBA" id="ARBA00022840"/>
    </source>
</evidence>
<evidence type="ECO:0000256" key="3">
    <source>
        <dbReference type="ARBA" id="ARBA00022694"/>
    </source>
</evidence>
<dbReference type="InterPro" id="IPR011063">
    <property type="entry name" value="TilS/TtcA_N"/>
</dbReference>
<keyword evidence="5 7" id="KW-0067">ATP-binding</keyword>
<evidence type="ECO:0000313" key="10">
    <source>
        <dbReference type="EMBL" id="MBB5072289.1"/>
    </source>
</evidence>
<name>A0A840NSN8_9PSEU</name>
<evidence type="ECO:0000259" key="8">
    <source>
        <dbReference type="Pfam" id="PF01171"/>
    </source>
</evidence>
<proteinExistence type="inferred from homology"/>
<evidence type="ECO:0000256" key="7">
    <source>
        <dbReference type="HAMAP-Rule" id="MF_01161"/>
    </source>
</evidence>
<dbReference type="InterPro" id="IPR015262">
    <property type="entry name" value="tRNA_Ile_lys_synt_subst-bd"/>
</dbReference>
<dbReference type="EMBL" id="JACHIV010000001">
    <property type="protein sequence ID" value="MBB5072289.1"/>
    <property type="molecule type" value="Genomic_DNA"/>
</dbReference>
<evidence type="ECO:0000256" key="2">
    <source>
        <dbReference type="ARBA" id="ARBA00022598"/>
    </source>
</evidence>
<evidence type="ECO:0000256" key="6">
    <source>
        <dbReference type="ARBA" id="ARBA00048539"/>
    </source>
</evidence>
<gene>
    <name evidence="7" type="primary">tilS</name>
    <name evidence="10" type="ORF">BJ969_005377</name>
</gene>
<dbReference type="CDD" id="cd01992">
    <property type="entry name" value="TilS_N"/>
    <property type="match status" value="1"/>
</dbReference>
<evidence type="ECO:0000256" key="1">
    <source>
        <dbReference type="ARBA" id="ARBA00022490"/>
    </source>
</evidence>
<accession>A0A840NSN8</accession>
<dbReference type="NCBIfam" id="TIGR02432">
    <property type="entry name" value="lysidine_TilS_N"/>
    <property type="match status" value="1"/>
</dbReference>
<evidence type="ECO:0000256" key="4">
    <source>
        <dbReference type="ARBA" id="ARBA00022741"/>
    </source>
</evidence>
<feature type="binding site" evidence="7">
    <location>
        <begin position="44"/>
        <end position="49"/>
    </location>
    <ligand>
        <name>ATP</name>
        <dbReference type="ChEBI" id="CHEBI:30616"/>
    </ligand>
</feature>
<comment type="domain">
    <text evidence="7">The N-terminal region contains the highly conserved SGGXDS motif, predicted to be a P-loop motif involved in ATP binding.</text>
</comment>
<comment type="similarity">
    <text evidence="7">Belongs to the tRNA(Ile)-lysidine synthase family.</text>
</comment>
<keyword evidence="1 7" id="KW-0963">Cytoplasm</keyword>
<dbReference type="Pfam" id="PF09179">
    <property type="entry name" value="TilS"/>
    <property type="match status" value="1"/>
</dbReference>
<feature type="domain" description="tRNA(Ile)-lysidine synthase substrate-binding" evidence="9">
    <location>
        <begin position="260"/>
        <end position="325"/>
    </location>
</feature>
<protein>
    <recommendedName>
        <fullName evidence="7">tRNA(Ile)-lysidine synthase</fullName>
        <ecNumber evidence="7">6.3.4.19</ecNumber>
    </recommendedName>
    <alternativeName>
        <fullName evidence="7">tRNA(Ile)-2-lysyl-cytidine synthase</fullName>
    </alternativeName>
    <alternativeName>
        <fullName evidence="7">tRNA(Ile)-lysidine synthetase</fullName>
    </alternativeName>
</protein>
<dbReference type="AlphaFoldDB" id="A0A840NSN8"/>